<dbReference type="InterPro" id="IPR012686">
    <property type="entry name" value="HPA_isomer/decarb_N"/>
</dbReference>
<dbReference type="InterPro" id="IPR036663">
    <property type="entry name" value="Fumarylacetoacetase_C_sf"/>
</dbReference>
<organism evidence="3 4">
    <name type="scientific">Entomomonas moraniae</name>
    <dbReference type="NCBI Taxonomy" id="2213226"/>
    <lineage>
        <taxon>Bacteria</taxon>
        <taxon>Pseudomonadati</taxon>
        <taxon>Pseudomonadota</taxon>
        <taxon>Gammaproteobacteria</taxon>
        <taxon>Pseudomonadales</taxon>
        <taxon>Pseudomonadaceae</taxon>
        <taxon>Entomomonas</taxon>
    </lineage>
</organism>
<evidence type="ECO:0000313" key="3">
    <source>
        <dbReference type="EMBL" id="AZS50160.1"/>
    </source>
</evidence>
<protein>
    <submittedName>
        <fullName evidence="3">4-hydroxyphenylacetate isomerase</fullName>
    </submittedName>
</protein>
<dbReference type="NCBIfam" id="TIGR02305">
    <property type="entry name" value="HpaG-N-term"/>
    <property type="match status" value="1"/>
</dbReference>
<dbReference type="EMBL" id="CP029822">
    <property type="protein sequence ID" value="AZS50160.1"/>
    <property type="molecule type" value="Genomic_DNA"/>
</dbReference>
<sequence>MRNGFVSLNKQRVGVSVNEKDEVVYQGQIINSPTWLPITTGTVYGIALNYKGLLTEHLASFNTPPYKQPPVKPVLFIKTPNTYNAHLGKIVFPKGVERIQAGPTLAFVISKDASRVSKDKALNYVAGYTLANEVSLPEDSYYRPAVKAKCRDSFCPMGPYFVTTGSLEPKNLTIQLKVNGEVKQENNTNNLIRQIPQIIEELTEFMTLKAGDVVLTGIPEGRVDINIGDTVEIHIEGIGTLTNIVVAE</sequence>
<keyword evidence="3" id="KW-0413">Isomerase</keyword>
<dbReference type="RefSeq" id="WP_127162306.1">
    <property type="nucleotide sequence ID" value="NZ_CP029822.1"/>
</dbReference>
<dbReference type="SUPFAM" id="SSF56529">
    <property type="entry name" value="FAH"/>
    <property type="match status" value="1"/>
</dbReference>
<keyword evidence="1" id="KW-0479">Metal-binding</keyword>
<dbReference type="Pfam" id="PF01557">
    <property type="entry name" value="FAA_hydrolase"/>
    <property type="match status" value="1"/>
</dbReference>
<dbReference type="KEGG" id="emo:DM558_04935"/>
<dbReference type="GO" id="GO:0008704">
    <property type="term" value="F:5-carboxymethyl-2-hydroxymuconate delta-isomerase activity"/>
    <property type="evidence" value="ECO:0007669"/>
    <property type="project" value="InterPro"/>
</dbReference>
<evidence type="ECO:0000259" key="2">
    <source>
        <dbReference type="Pfam" id="PF01557"/>
    </source>
</evidence>
<dbReference type="Proteomes" id="UP000273143">
    <property type="component" value="Chromosome"/>
</dbReference>
<dbReference type="AlphaFoldDB" id="A0A3S9XCM2"/>
<dbReference type="Gene3D" id="3.90.850.10">
    <property type="entry name" value="Fumarylacetoacetase-like, C-terminal domain"/>
    <property type="match status" value="1"/>
</dbReference>
<keyword evidence="4" id="KW-1185">Reference proteome</keyword>
<evidence type="ECO:0000313" key="4">
    <source>
        <dbReference type="Proteomes" id="UP000273143"/>
    </source>
</evidence>
<name>A0A3S9XCM2_9GAMM</name>
<dbReference type="GO" id="GO:0018800">
    <property type="term" value="F:5-oxopent-3-ene-1,2,5-tricarboxylate decarboxylase activity"/>
    <property type="evidence" value="ECO:0007669"/>
    <property type="project" value="InterPro"/>
</dbReference>
<reference evidence="4" key="1">
    <citation type="submission" date="2018-06" db="EMBL/GenBank/DDBJ databases">
        <title>Complete genome of Pseudomonas insecticola strain QZS01.</title>
        <authorList>
            <person name="Wang J."/>
            <person name="Su Q."/>
        </authorList>
    </citation>
    <scope>NUCLEOTIDE SEQUENCE [LARGE SCALE GENOMIC DNA]</scope>
    <source>
        <strain evidence="4">QZS01</strain>
    </source>
</reference>
<dbReference type="InterPro" id="IPR011234">
    <property type="entry name" value="Fumarylacetoacetase-like_C"/>
</dbReference>
<dbReference type="GO" id="GO:0046872">
    <property type="term" value="F:metal ion binding"/>
    <property type="evidence" value="ECO:0007669"/>
    <property type="project" value="UniProtKB-KW"/>
</dbReference>
<evidence type="ECO:0000256" key="1">
    <source>
        <dbReference type="ARBA" id="ARBA00022723"/>
    </source>
</evidence>
<accession>A0A3S9XCM2</accession>
<proteinExistence type="predicted"/>
<gene>
    <name evidence="3" type="ORF">DM558_04935</name>
</gene>
<dbReference type="PANTHER" id="PTHR11820">
    <property type="entry name" value="ACYLPYRUVASE"/>
    <property type="match status" value="1"/>
</dbReference>
<dbReference type="PANTHER" id="PTHR11820:SF114">
    <property type="entry name" value="4-HYDROXYPHENYLACETATE CATABOLISM PROTEIN"/>
    <property type="match status" value="1"/>
</dbReference>
<feature type="domain" description="Fumarylacetoacetase-like C-terminal" evidence="2">
    <location>
        <begin position="42"/>
        <end position="246"/>
    </location>
</feature>